<keyword evidence="3" id="KW-1185">Reference proteome</keyword>
<name>A0A1W0WCH4_HYPEX</name>
<feature type="region of interest" description="Disordered" evidence="1">
    <location>
        <begin position="25"/>
        <end position="47"/>
    </location>
</feature>
<gene>
    <name evidence="2" type="ORF">BV898_12874</name>
</gene>
<evidence type="ECO:0000313" key="2">
    <source>
        <dbReference type="EMBL" id="OQV12853.1"/>
    </source>
</evidence>
<dbReference type="AlphaFoldDB" id="A0A1W0WCH4"/>
<comment type="caution">
    <text evidence="2">The sequence shown here is derived from an EMBL/GenBank/DDBJ whole genome shotgun (WGS) entry which is preliminary data.</text>
</comment>
<proteinExistence type="predicted"/>
<sequence length="70" mass="7685">MVNIGEITVKRKKPAPDAILISDEEEAESGKGHATISKGKCSIAMPEPRRELHEEVRLIGQEGRIINGFC</sequence>
<evidence type="ECO:0000256" key="1">
    <source>
        <dbReference type="SAM" id="MobiDB-lite"/>
    </source>
</evidence>
<protein>
    <submittedName>
        <fullName evidence="2">Uncharacterized protein</fullName>
    </submittedName>
</protein>
<reference evidence="3" key="1">
    <citation type="submission" date="2017-01" db="EMBL/GenBank/DDBJ databases">
        <title>Comparative genomics of anhydrobiosis in the tardigrade Hypsibius dujardini.</title>
        <authorList>
            <person name="Yoshida Y."/>
            <person name="Koutsovoulos G."/>
            <person name="Laetsch D."/>
            <person name="Stevens L."/>
            <person name="Kumar S."/>
            <person name="Horikawa D."/>
            <person name="Ishino K."/>
            <person name="Komine S."/>
            <person name="Tomita M."/>
            <person name="Blaxter M."/>
            <person name="Arakawa K."/>
        </authorList>
    </citation>
    <scope>NUCLEOTIDE SEQUENCE [LARGE SCALE GENOMIC DNA]</scope>
    <source>
        <strain evidence="3">Z151</strain>
    </source>
</reference>
<evidence type="ECO:0000313" key="3">
    <source>
        <dbReference type="Proteomes" id="UP000192578"/>
    </source>
</evidence>
<accession>A0A1W0WCH4</accession>
<dbReference type="Proteomes" id="UP000192578">
    <property type="component" value="Unassembled WGS sequence"/>
</dbReference>
<dbReference type="EMBL" id="MTYJ01000135">
    <property type="protein sequence ID" value="OQV12853.1"/>
    <property type="molecule type" value="Genomic_DNA"/>
</dbReference>
<organism evidence="2 3">
    <name type="scientific">Hypsibius exemplaris</name>
    <name type="common">Freshwater tardigrade</name>
    <dbReference type="NCBI Taxonomy" id="2072580"/>
    <lineage>
        <taxon>Eukaryota</taxon>
        <taxon>Metazoa</taxon>
        <taxon>Ecdysozoa</taxon>
        <taxon>Tardigrada</taxon>
        <taxon>Eutardigrada</taxon>
        <taxon>Parachela</taxon>
        <taxon>Hypsibioidea</taxon>
        <taxon>Hypsibiidae</taxon>
        <taxon>Hypsibius</taxon>
    </lineage>
</organism>